<evidence type="ECO:0000313" key="1">
    <source>
        <dbReference type="EMBL" id="ADB15375.1"/>
    </source>
</evidence>
<dbReference type="PANTHER" id="PTHR43737:SF1">
    <property type="entry name" value="DUF1501 DOMAIN-CONTAINING PROTEIN"/>
    <property type="match status" value="1"/>
</dbReference>
<gene>
    <name evidence="1" type="ordered locus">Psta_0689</name>
</gene>
<dbReference type="AlphaFoldDB" id="D2R5B6"/>
<evidence type="ECO:0008006" key="3">
    <source>
        <dbReference type="Google" id="ProtNLM"/>
    </source>
</evidence>
<evidence type="ECO:0000313" key="2">
    <source>
        <dbReference type="Proteomes" id="UP000001887"/>
    </source>
</evidence>
<name>D2R5B6_PIRSD</name>
<dbReference type="OrthoDB" id="238140at2"/>
<sequence length="437" mass="47278">MFDTFGRPTNVSRRRFLAQTSVQVGALGTLSIGSFARGETGKSSVAPKAKRAMMIFLAGGASHFETFDPKPDAPLEFRGPFNAISTKLPGIQFSENLRELSKLNDQFSLVRSVCHENSGHGGGQRQVQTGYKSASLEDELPHDYPAVGSVVAKMRGPMSQGMPTYMHLPNGNDGGAKFLGNAYDAFQVYSTGLPVGIQLRSSVKLDRLESRVALRKSLDRMARVASEGRAMESMDQLERQALEMITSPSAADAFELDKESEAMRMRYGKHEAGRCLLLARRFLEAGAGIVTVRMGSWDHHGNAGGTVTSGTLENVPPLDQSLSAFLTDMTERGMLDDTIVWVWGEFGRTPRINNSAGRDHWPQAMSVLLAGGGIQPGHVIGSTTSKGEHPADSPFSPADVLATVYKQLGIDTSHQFLNTAGRPISILAEGKPIRELL</sequence>
<dbReference type="Proteomes" id="UP000001887">
    <property type="component" value="Chromosome"/>
</dbReference>
<dbReference type="STRING" id="530564.Psta_0689"/>
<dbReference type="EMBL" id="CP001848">
    <property type="protein sequence ID" value="ADB15375.1"/>
    <property type="molecule type" value="Genomic_DNA"/>
</dbReference>
<dbReference type="InterPro" id="IPR010869">
    <property type="entry name" value="DUF1501"/>
</dbReference>
<dbReference type="KEGG" id="psl:Psta_0689"/>
<reference evidence="1 2" key="1">
    <citation type="journal article" date="2009" name="Stand. Genomic Sci.">
        <title>Complete genome sequence of Pirellula staleyi type strain (ATCC 27377).</title>
        <authorList>
            <person name="Clum A."/>
            <person name="Tindall B.J."/>
            <person name="Sikorski J."/>
            <person name="Ivanova N."/>
            <person name="Mavrommatis K."/>
            <person name="Lucas S."/>
            <person name="Glavina del Rio T."/>
            <person name="Nolan M."/>
            <person name="Chen F."/>
            <person name="Tice H."/>
            <person name="Pitluck S."/>
            <person name="Cheng J.F."/>
            <person name="Chertkov O."/>
            <person name="Brettin T."/>
            <person name="Han C."/>
            <person name="Detter J.C."/>
            <person name="Kuske C."/>
            <person name="Bruce D."/>
            <person name="Goodwin L."/>
            <person name="Ovchinikova G."/>
            <person name="Pati A."/>
            <person name="Mikhailova N."/>
            <person name="Chen A."/>
            <person name="Palaniappan K."/>
            <person name="Land M."/>
            <person name="Hauser L."/>
            <person name="Chang Y.J."/>
            <person name="Jeffries C.D."/>
            <person name="Chain P."/>
            <person name="Rohde M."/>
            <person name="Goker M."/>
            <person name="Bristow J."/>
            <person name="Eisen J.A."/>
            <person name="Markowitz V."/>
            <person name="Hugenholtz P."/>
            <person name="Kyrpides N.C."/>
            <person name="Klenk H.P."/>
            <person name="Lapidus A."/>
        </authorList>
    </citation>
    <scope>NUCLEOTIDE SEQUENCE [LARGE SCALE GENOMIC DNA]</scope>
    <source>
        <strain evidence="2">ATCC 27377 / DSM 6068 / ICPB 4128</strain>
    </source>
</reference>
<dbReference type="PANTHER" id="PTHR43737">
    <property type="entry name" value="BLL7424 PROTEIN"/>
    <property type="match status" value="1"/>
</dbReference>
<protein>
    <recommendedName>
        <fullName evidence="3">Secreted protein containing DUF1501</fullName>
    </recommendedName>
</protein>
<dbReference type="Gene3D" id="3.40.720.10">
    <property type="entry name" value="Alkaline Phosphatase, subunit A"/>
    <property type="match status" value="1"/>
</dbReference>
<dbReference type="InterPro" id="IPR017850">
    <property type="entry name" value="Alkaline_phosphatase_core_sf"/>
</dbReference>
<dbReference type="HOGENOM" id="CLU_035908_0_0_0"/>
<dbReference type="eggNOG" id="COG4102">
    <property type="taxonomic scope" value="Bacteria"/>
</dbReference>
<keyword evidence="2" id="KW-1185">Reference proteome</keyword>
<accession>D2R5B6</accession>
<proteinExistence type="predicted"/>
<dbReference type="SUPFAM" id="SSF53649">
    <property type="entry name" value="Alkaline phosphatase-like"/>
    <property type="match status" value="1"/>
</dbReference>
<organism evidence="1 2">
    <name type="scientific">Pirellula staleyi (strain ATCC 27377 / DSM 6068 / ICPB 4128)</name>
    <name type="common">Pirella staleyi</name>
    <dbReference type="NCBI Taxonomy" id="530564"/>
    <lineage>
        <taxon>Bacteria</taxon>
        <taxon>Pseudomonadati</taxon>
        <taxon>Planctomycetota</taxon>
        <taxon>Planctomycetia</taxon>
        <taxon>Pirellulales</taxon>
        <taxon>Pirellulaceae</taxon>
        <taxon>Pirellula</taxon>
    </lineage>
</organism>
<dbReference type="Pfam" id="PF07394">
    <property type="entry name" value="DUF1501"/>
    <property type="match status" value="1"/>
</dbReference>